<dbReference type="EMBL" id="JAUOZU010000028">
    <property type="protein sequence ID" value="MDO6967089.1"/>
    <property type="molecule type" value="Genomic_DNA"/>
</dbReference>
<gene>
    <name evidence="2" type="ORF">Q4481_24300</name>
</gene>
<dbReference type="Proteomes" id="UP001174932">
    <property type="component" value="Unassembled WGS sequence"/>
</dbReference>
<dbReference type="RefSeq" id="WP_304379019.1">
    <property type="nucleotide sequence ID" value="NZ_JAUOZU010000028.1"/>
</dbReference>
<reference evidence="2" key="2">
    <citation type="submission" date="2023-07" db="EMBL/GenBank/DDBJ databases">
        <authorList>
            <person name="Shen H."/>
        </authorList>
    </citation>
    <scope>NUCLEOTIDE SEQUENCE</scope>
    <source>
        <strain evidence="2">TNR-22</strain>
    </source>
</reference>
<evidence type="ECO:0000256" key="1">
    <source>
        <dbReference type="SAM" id="SignalP"/>
    </source>
</evidence>
<evidence type="ECO:0008006" key="4">
    <source>
        <dbReference type="Google" id="ProtNLM"/>
    </source>
</evidence>
<evidence type="ECO:0000313" key="2">
    <source>
        <dbReference type="EMBL" id="MDO6967089.1"/>
    </source>
</evidence>
<feature type="signal peptide" evidence="1">
    <location>
        <begin position="1"/>
        <end position="27"/>
    </location>
</feature>
<keyword evidence="3" id="KW-1185">Reference proteome</keyword>
<organism evidence="2 3">
    <name type="scientific">Rhizobium alvei</name>
    <dbReference type="NCBI Taxonomy" id="1132659"/>
    <lineage>
        <taxon>Bacteria</taxon>
        <taxon>Pseudomonadati</taxon>
        <taxon>Pseudomonadota</taxon>
        <taxon>Alphaproteobacteria</taxon>
        <taxon>Hyphomicrobiales</taxon>
        <taxon>Rhizobiaceae</taxon>
        <taxon>Rhizobium/Agrobacterium group</taxon>
        <taxon>Rhizobium</taxon>
    </lineage>
</organism>
<feature type="chain" id="PRO_5046431162" description="SH3 domain-containing protein" evidence="1">
    <location>
        <begin position="28"/>
        <end position="127"/>
    </location>
</feature>
<name>A0ABT8YV82_9HYPH</name>
<comment type="caution">
    <text evidence="2">The sequence shown here is derived from an EMBL/GenBank/DDBJ whole genome shotgun (WGS) entry which is preliminary data.</text>
</comment>
<keyword evidence="1" id="KW-0732">Signal</keyword>
<protein>
    <recommendedName>
        <fullName evidence="4">SH3 domain-containing protein</fullName>
    </recommendedName>
</protein>
<evidence type="ECO:0000313" key="3">
    <source>
        <dbReference type="Proteomes" id="UP001174932"/>
    </source>
</evidence>
<accession>A0ABT8YV82</accession>
<sequence length="127" mass="13589">MSNFISKTMLAALVAFGAIGASAPAHAGGVDVDIRINGPRVVHRPIVVRPPVVVVRPPVVVRNPVVVLQPAHRGACNPVLALEKARNNGMNRVHVSHVGPNRVAVEGRFRGTWAKMMFANVRGCPRL</sequence>
<proteinExistence type="predicted"/>
<reference evidence="2" key="1">
    <citation type="journal article" date="2015" name="Int. J. Syst. Evol. Microbiol.">
        <title>Rhizobium alvei sp. nov., isolated from a freshwater river.</title>
        <authorList>
            <person name="Sheu S.Y."/>
            <person name="Huang H.W."/>
            <person name="Young C.C."/>
            <person name="Chen W.M."/>
        </authorList>
    </citation>
    <scope>NUCLEOTIDE SEQUENCE</scope>
    <source>
        <strain evidence="2">TNR-22</strain>
    </source>
</reference>